<dbReference type="PATRIC" id="fig|1384056.3.peg.1417"/>
<gene>
    <name evidence="1" type="primary">ubiK</name>
    <name evidence="2" type="ORF">N787_10985</name>
</gene>
<name>A0A091BPZ5_9GAMM</name>
<dbReference type="Pfam" id="PF04380">
    <property type="entry name" value="BMFP"/>
    <property type="match status" value="1"/>
</dbReference>
<keyword evidence="1" id="KW-0831">Ubiquinone biosynthesis</keyword>
<dbReference type="InterPro" id="IPR007475">
    <property type="entry name" value="UbiK"/>
</dbReference>
<keyword evidence="3" id="KW-1185">Reference proteome</keyword>
<comment type="subcellular location">
    <subcellularLocation>
        <location evidence="1">Cytoplasm</location>
    </subcellularLocation>
</comment>
<dbReference type="GO" id="GO:0005829">
    <property type="term" value="C:cytosol"/>
    <property type="evidence" value="ECO:0007669"/>
    <property type="project" value="TreeGrafter"/>
</dbReference>
<sequence>MIDLKNLDDLARKLSDLVPPGLKDARADLEQNFKSTLQAGLGKLDLVTREEFEVQRAVLLRTREKLDAMERALTVLEAKLAEPGASKN</sequence>
<comment type="function">
    <text evidence="1">Required for efficient ubiquinone (coenzyme Q) biosynthesis. UbiK is probably an accessory factor of Ubi enzymes and facilitates ubiquinone biosynthesis by acting as an assembly factor, a targeting factor, or both.</text>
</comment>
<comment type="caution">
    <text evidence="2">The sequence shown here is derived from an EMBL/GenBank/DDBJ whole genome shotgun (WGS) entry which is preliminary data.</text>
</comment>
<proteinExistence type="inferred from homology"/>
<reference evidence="2 3" key="1">
    <citation type="submission" date="2013-09" db="EMBL/GenBank/DDBJ databases">
        <title>Genome sequencing of Arenimonas metalli.</title>
        <authorList>
            <person name="Chen F."/>
            <person name="Wang G."/>
        </authorList>
    </citation>
    <scope>NUCLEOTIDE SEQUENCE [LARGE SCALE GENOMIC DNA]</scope>
    <source>
        <strain evidence="2 3">CF5-1</strain>
    </source>
</reference>
<dbReference type="HAMAP" id="MF_02216">
    <property type="entry name" value="UbiK"/>
    <property type="match status" value="1"/>
</dbReference>
<organism evidence="2 3">
    <name type="scientific">Arenimonas metalli CF5-1</name>
    <dbReference type="NCBI Taxonomy" id="1384056"/>
    <lineage>
        <taxon>Bacteria</taxon>
        <taxon>Pseudomonadati</taxon>
        <taxon>Pseudomonadota</taxon>
        <taxon>Gammaproteobacteria</taxon>
        <taxon>Lysobacterales</taxon>
        <taxon>Lysobacteraceae</taxon>
        <taxon>Arenimonas</taxon>
    </lineage>
</organism>
<dbReference type="eggNOG" id="COG2960">
    <property type="taxonomic scope" value="Bacteria"/>
</dbReference>
<accession>A0A091BPZ5</accession>
<dbReference type="UniPathway" id="UPA00232"/>
<comment type="similarity">
    <text evidence="1">Belongs to the UbiK family.</text>
</comment>
<dbReference type="RefSeq" id="WP_034212166.1">
    <property type="nucleotide sequence ID" value="NZ_AVCK01000017.1"/>
</dbReference>
<evidence type="ECO:0000256" key="1">
    <source>
        <dbReference type="HAMAP-Rule" id="MF_02216"/>
    </source>
</evidence>
<dbReference type="OrthoDB" id="5297354at2"/>
<dbReference type="Proteomes" id="UP000029393">
    <property type="component" value="Unassembled WGS sequence"/>
</dbReference>
<dbReference type="STRING" id="1384056.N787_10985"/>
<keyword evidence="1" id="KW-0963">Cytoplasm</keyword>
<protein>
    <recommendedName>
        <fullName evidence="1">Ubiquinone biosynthesis accessory factor UbiK</fullName>
    </recommendedName>
</protein>
<dbReference type="GO" id="GO:0006744">
    <property type="term" value="P:ubiquinone biosynthetic process"/>
    <property type="evidence" value="ECO:0007669"/>
    <property type="project" value="UniProtKB-UniRule"/>
</dbReference>
<comment type="pathway">
    <text evidence="1">Cofactor biosynthesis; ubiquinone biosynthesis.</text>
</comment>
<dbReference type="AlphaFoldDB" id="A0A091BPZ5"/>
<dbReference type="NCBIfam" id="NF047835">
    <property type="entry name" value="UbiqAccUbiK"/>
    <property type="match status" value="1"/>
</dbReference>
<dbReference type="EMBL" id="AVCK01000017">
    <property type="protein sequence ID" value="KFN46380.1"/>
    <property type="molecule type" value="Genomic_DNA"/>
</dbReference>
<dbReference type="PANTHER" id="PTHR38040">
    <property type="entry name" value="UBIQUINONE BIOSYNTHESIS ACCESSORY FACTOR UBIK"/>
    <property type="match status" value="1"/>
</dbReference>
<evidence type="ECO:0000313" key="3">
    <source>
        <dbReference type="Proteomes" id="UP000029393"/>
    </source>
</evidence>
<dbReference type="PANTHER" id="PTHR38040:SF1">
    <property type="entry name" value="UBIQUINONE BIOSYNTHESIS ACCESSORY FACTOR UBIK"/>
    <property type="match status" value="1"/>
</dbReference>
<evidence type="ECO:0000313" key="2">
    <source>
        <dbReference type="EMBL" id="KFN46380.1"/>
    </source>
</evidence>